<evidence type="ECO:0000313" key="2">
    <source>
        <dbReference type="EnsemblPlants" id="KEH18810"/>
    </source>
</evidence>
<dbReference type="PaxDb" id="3880-AES78674"/>
<dbReference type="eggNOG" id="KOG0039">
    <property type="taxonomic scope" value="Eukaryota"/>
</dbReference>
<dbReference type="AlphaFoldDB" id="A0A072TZ51"/>
<dbReference type="EMBL" id="CM001224">
    <property type="protein sequence ID" value="KEH18810.1"/>
    <property type="molecule type" value="Genomic_DNA"/>
</dbReference>
<evidence type="ECO:0000313" key="1">
    <source>
        <dbReference type="EMBL" id="KEH18810.1"/>
    </source>
</evidence>
<dbReference type="EnsemblPlants" id="KEH18810">
    <property type="protein sequence ID" value="KEH18810"/>
    <property type="gene ID" value="MTR_8g028685"/>
</dbReference>
<name>A0A072TZ51_MEDTR</name>
<reference evidence="2" key="3">
    <citation type="submission" date="2015-04" db="UniProtKB">
        <authorList>
            <consortium name="EnsemblPlants"/>
        </authorList>
    </citation>
    <scope>IDENTIFICATION</scope>
    <source>
        <strain evidence="2">cv. Jemalong A17</strain>
    </source>
</reference>
<organism evidence="1 3">
    <name type="scientific">Medicago truncatula</name>
    <name type="common">Barrel medic</name>
    <name type="synonym">Medicago tribuloides</name>
    <dbReference type="NCBI Taxonomy" id="3880"/>
    <lineage>
        <taxon>Eukaryota</taxon>
        <taxon>Viridiplantae</taxon>
        <taxon>Streptophyta</taxon>
        <taxon>Embryophyta</taxon>
        <taxon>Tracheophyta</taxon>
        <taxon>Spermatophyta</taxon>
        <taxon>Magnoliopsida</taxon>
        <taxon>eudicotyledons</taxon>
        <taxon>Gunneridae</taxon>
        <taxon>Pentapetalae</taxon>
        <taxon>rosids</taxon>
        <taxon>fabids</taxon>
        <taxon>Fabales</taxon>
        <taxon>Fabaceae</taxon>
        <taxon>Papilionoideae</taxon>
        <taxon>50 kb inversion clade</taxon>
        <taxon>NPAAA clade</taxon>
        <taxon>Hologalegina</taxon>
        <taxon>IRL clade</taxon>
        <taxon>Trifolieae</taxon>
        <taxon>Medicago</taxon>
    </lineage>
</organism>
<sequence length="127" mass="14709">MQQFPLMEDVEVKRLFDGRSGARGSLKFQALEAPTSREKSHIEYTTRIRLVHKATYEFDEHSLIFWKNHCTTCRRIFGFFRGLLIEMKGSSVGVLVSGSKQMRHEVAFICSSGLVENMHFESISFTW</sequence>
<dbReference type="Proteomes" id="UP000002051">
    <property type="component" value="Chromosome 8"/>
</dbReference>
<dbReference type="STRING" id="3880.A0A072TZ51"/>
<dbReference type="HOGENOM" id="CLU_1973840_0_0_1"/>
<accession>A0A072TZ51</accession>
<proteinExistence type="predicted"/>
<evidence type="ECO:0000313" key="3">
    <source>
        <dbReference type="Proteomes" id="UP000002051"/>
    </source>
</evidence>
<protein>
    <submittedName>
        <fullName evidence="1 2">Uncharacterized protein</fullName>
    </submittedName>
</protein>
<keyword evidence="3" id="KW-1185">Reference proteome</keyword>
<reference evidence="1 3" key="2">
    <citation type="journal article" date="2014" name="BMC Genomics">
        <title>An improved genome release (version Mt4.0) for the model legume Medicago truncatula.</title>
        <authorList>
            <person name="Tang H."/>
            <person name="Krishnakumar V."/>
            <person name="Bidwell S."/>
            <person name="Rosen B."/>
            <person name="Chan A."/>
            <person name="Zhou S."/>
            <person name="Gentzbittel L."/>
            <person name="Childs K.L."/>
            <person name="Yandell M."/>
            <person name="Gundlach H."/>
            <person name="Mayer K.F."/>
            <person name="Schwartz D.C."/>
            <person name="Town C.D."/>
        </authorList>
    </citation>
    <scope>GENOME REANNOTATION</scope>
    <source>
        <strain evidence="1">A17</strain>
        <strain evidence="2 3">cv. Jemalong A17</strain>
    </source>
</reference>
<reference evidence="1 3" key="1">
    <citation type="journal article" date="2011" name="Nature">
        <title>The Medicago genome provides insight into the evolution of rhizobial symbioses.</title>
        <authorList>
            <person name="Young N.D."/>
            <person name="Debelle F."/>
            <person name="Oldroyd G.E."/>
            <person name="Geurts R."/>
            <person name="Cannon S.B."/>
            <person name="Udvardi M.K."/>
            <person name="Benedito V.A."/>
            <person name="Mayer K.F."/>
            <person name="Gouzy J."/>
            <person name="Schoof H."/>
            <person name="Van de Peer Y."/>
            <person name="Proost S."/>
            <person name="Cook D.R."/>
            <person name="Meyers B.C."/>
            <person name="Spannagl M."/>
            <person name="Cheung F."/>
            <person name="De Mita S."/>
            <person name="Krishnakumar V."/>
            <person name="Gundlach H."/>
            <person name="Zhou S."/>
            <person name="Mudge J."/>
            <person name="Bharti A.K."/>
            <person name="Murray J.D."/>
            <person name="Naoumkina M.A."/>
            <person name="Rosen B."/>
            <person name="Silverstein K.A."/>
            <person name="Tang H."/>
            <person name="Rombauts S."/>
            <person name="Zhao P.X."/>
            <person name="Zhou P."/>
            <person name="Barbe V."/>
            <person name="Bardou P."/>
            <person name="Bechner M."/>
            <person name="Bellec A."/>
            <person name="Berger A."/>
            <person name="Berges H."/>
            <person name="Bidwell S."/>
            <person name="Bisseling T."/>
            <person name="Choisne N."/>
            <person name="Couloux A."/>
            <person name="Denny R."/>
            <person name="Deshpande S."/>
            <person name="Dai X."/>
            <person name="Doyle J.J."/>
            <person name="Dudez A.M."/>
            <person name="Farmer A.D."/>
            <person name="Fouteau S."/>
            <person name="Franken C."/>
            <person name="Gibelin C."/>
            <person name="Gish J."/>
            <person name="Goldstein S."/>
            <person name="Gonzalez A.J."/>
            <person name="Green P.J."/>
            <person name="Hallab A."/>
            <person name="Hartog M."/>
            <person name="Hua A."/>
            <person name="Humphray S.J."/>
            <person name="Jeong D.H."/>
            <person name="Jing Y."/>
            <person name="Jocker A."/>
            <person name="Kenton S.M."/>
            <person name="Kim D.J."/>
            <person name="Klee K."/>
            <person name="Lai H."/>
            <person name="Lang C."/>
            <person name="Lin S."/>
            <person name="Macmil S.L."/>
            <person name="Magdelenat G."/>
            <person name="Matthews L."/>
            <person name="McCorrison J."/>
            <person name="Monaghan E.L."/>
            <person name="Mun J.H."/>
            <person name="Najar F.Z."/>
            <person name="Nicholson C."/>
            <person name="Noirot C."/>
            <person name="O'Bleness M."/>
            <person name="Paule C.R."/>
            <person name="Poulain J."/>
            <person name="Prion F."/>
            <person name="Qin B."/>
            <person name="Qu C."/>
            <person name="Retzel E.F."/>
            <person name="Riddle C."/>
            <person name="Sallet E."/>
            <person name="Samain S."/>
            <person name="Samson N."/>
            <person name="Sanders I."/>
            <person name="Saurat O."/>
            <person name="Scarpelli C."/>
            <person name="Schiex T."/>
            <person name="Segurens B."/>
            <person name="Severin A.J."/>
            <person name="Sherrier D.J."/>
            <person name="Shi R."/>
            <person name="Sims S."/>
            <person name="Singer S.R."/>
            <person name="Sinharoy S."/>
            <person name="Sterck L."/>
            <person name="Viollet A."/>
            <person name="Wang B.B."/>
            <person name="Wang K."/>
            <person name="Wang M."/>
            <person name="Wang X."/>
            <person name="Warfsmann J."/>
            <person name="Weissenbach J."/>
            <person name="White D.D."/>
            <person name="White J.D."/>
            <person name="Wiley G.B."/>
            <person name="Wincker P."/>
            <person name="Xing Y."/>
            <person name="Yang L."/>
            <person name="Yao Z."/>
            <person name="Ying F."/>
            <person name="Zhai J."/>
            <person name="Zhou L."/>
            <person name="Zuber A."/>
            <person name="Denarie J."/>
            <person name="Dixon R.A."/>
            <person name="May G.D."/>
            <person name="Schwartz D.C."/>
            <person name="Rogers J."/>
            <person name="Quetier F."/>
            <person name="Town C.D."/>
            <person name="Roe B.A."/>
        </authorList>
    </citation>
    <scope>NUCLEOTIDE SEQUENCE [LARGE SCALE GENOMIC DNA]</scope>
    <source>
        <strain evidence="1">A17</strain>
        <strain evidence="2 3">cv. Jemalong A17</strain>
    </source>
</reference>
<gene>
    <name evidence="1" type="ordered locus">MTR_8g028685</name>
</gene>